<proteinExistence type="predicted"/>
<dbReference type="EMBL" id="PNBA02000002">
    <property type="protein sequence ID" value="KAG6433267.1"/>
    <property type="molecule type" value="Genomic_DNA"/>
</dbReference>
<protein>
    <submittedName>
        <fullName evidence="2">Uncharacterized protein</fullName>
    </submittedName>
</protein>
<dbReference type="Proteomes" id="UP000298416">
    <property type="component" value="Unassembled WGS sequence"/>
</dbReference>
<organism evidence="2">
    <name type="scientific">Salvia splendens</name>
    <name type="common">Scarlet sage</name>
    <dbReference type="NCBI Taxonomy" id="180675"/>
    <lineage>
        <taxon>Eukaryota</taxon>
        <taxon>Viridiplantae</taxon>
        <taxon>Streptophyta</taxon>
        <taxon>Embryophyta</taxon>
        <taxon>Tracheophyta</taxon>
        <taxon>Spermatophyta</taxon>
        <taxon>Magnoliopsida</taxon>
        <taxon>eudicotyledons</taxon>
        <taxon>Gunneridae</taxon>
        <taxon>Pentapetalae</taxon>
        <taxon>asterids</taxon>
        <taxon>lamiids</taxon>
        <taxon>Lamiales</taxon>
        <taxon>Lamiaceae</taxon>
        <taxon>Nepetoideae</taxon>
        <taxon>Mentheae</taxon>
        <taxon>Salviinae</taxon>
        <taxon>Salvia</taxon>
        <taxon>Salvia subgen. Calosphace</taxon>
        <taxon>core Calosphace</taxon>
    </lineage>
</organism>
<accession>A0A8X8YMI9</accession>
<name>A0A8X8YMI9_SALSN</name>
<reference evidence="2" key="2">
    <citation type="submission" date="2020-08" db="EMBL/GenBank/DDBJ databases">
        <title>Plant Genome Project.</title>
        <authorList>
            <person name="Zhang R.-G."/>
        </authorList>
    </citation>
    <scope>NUCLEOTIDE SEQUENCE</scope>
    <source>
        <strain evidence="2">Huo1</strain>
        <tissue evidence="2">Leaf</tissue>
    </source>
</reference>
<evidence type="ECO:0000313" key="3">
    <source>
        <dbReference type="Proteomes" id="UP000298416"/>
    </source>
</evidence>
<gene>
    <name evidence="2" type="ORF">SASPL_104875</name>
</gene>
<feature type="compositionally biased region" description="Basic and acidic residues" evidence="1">
    <location>
        <begin position="37"/>
        <end position="59"/>
    </location>
</feature>
<sequence length="81" mass="9316">MAPKLSKSDKKLAYDQKLCQFIDEYTQILVVFNPAPEHQERPERQFRGSHGEEHYDEAICPHPPGTRLFSTSSLSLLETLD</sequence>
<evidence type="ECO:0000256" key="1">
    <source>
        <dbReference type="SAM" id="MobiDB-lite"/>
    </source>
</evidence>
<dbReference type="AlphaFoldDB" id="A0A8X8YMI9"/>
<feature type="region of interest" description="Disordered" evidence="1">
    <location>
        <begin position="36"/>
        <end position="64"/>
    </location>
</feature>
<keyword evidence="3" id="KW-1185">Reference proteome</keyword>
<comment type="caution">
    <text evidence="2">The sequence shown here is derived from an EMBL/GenBank/DDBJ whole genome shotgun (WGS) entry which is preliminary data.</text>
</comment>
<reference evidence="2" key="1">
    <citation type="submission" date="2018-01" db="EMBL/GenBank/DDBJ databases">
        <authorList>
            <person name="Mao J.F."/>
        </authorList>
    </citation>
    <scope>NUCLEOTIDE SEQUENCE</scope>
    <source>
        <strain evidence="2">Huo1</strain>
        <tissue evidence="2">Leaf</tissue>
    </source>
</reference>
<evidence type="ECO:0000313" key="2">
    <source>
        <dbReference type="EMBL" id="KAG6433267.1"/>
    </source>
</evidence>